<dbReference type="EMBL" id="CP091430">
    <property type="protein sequence ID" value="UVI31068.1"/>
    <property type="molecule type" value="Genomic_DNA"/>
</dbReference>
<sequence>MEYNPRTFTLNYLKYCYTCQDAHLCLSDTESKCIACWEEKNILKKEEAAPVTTEELLRKYAE</sequence>
<organism evidence="1 2">
    <name type="scientific">Paenibacillus spongiae</name>
    <dbReference type="NCBI Taxonomy" id="2909671"/>
    <lineage>
        <taxon>Bacteria</taxon>
        <taxon>Bacillati</taxon>
        <taxon>Bacillota</taxon>
        <taxon>Bacilli</taxon>
        <taxon>Bacillales</taxon>
        <taxon>Paenibacillaceae</taxon>
        <taxon>Paenibacillus</taxon>
    </lineage>
</organism>
<reference evidence="1" key="1">
    <citation type="submission" date="2022-01" db="EMBL/GenBank/DDBJ databases">
        <title>Paenibacillus spongiae sp. nov., isolated from marine sponge.</title>
        <authorList>
            <person name="Li Z."/>
            <person name="Zhang M."/>
        </authorList>
    </citation>
    <scope>NUCLEOTIDE SEQUENCE</scope>
    <source>
        <strain evidence="1">PHS-Z3</strain>
    </source>
</reference>
<evidence type="ECO:0000313" key="2">
    <source>
        <dbReference type="Proteomes" id="UP001057877"/>
    </source>
</evidence>
<evidence type="ECO:0000313" key="1">
    <source>
        <dbReference type="EMBL" id="UVI31068.1"/>
    </source>
</evidence>
<proteinExistence type="predicted"/>
<name>A0ABY5SEF3_9BACL</name>
<dbReference type="RefSeq" id="WP_258387131.1">
    <property type="nucleotide sequence ID" value="NZ_CP091430.1"/>
</dbReference>
<dbReference type="Proteomes" id="UP001057877">
    <property type="component" value="Chromosome"/>
</dbReference>
<protein>
    <submittedName>
        <fullName evidence="1">Uncharacterized protein</fullName>
    </submittedName>
</protein>
<keyword evidence="2" id="KW-1185">Reference proteome</keyword>
<gene>
    <name evidence="1" type="ORF">L1F29_04215</name>
</gene>
<accession>A0ABY5SEF3</accession>